<accession>A0A0E9WIX7</accession>
<evidence type="ECO:0000313" key="1">
    <source>
        <dbReference type="EMBL" id="JAH89443.1"/>
    </source>
</evidence>
<reference evidence="1" key="2">
    <citation type="journal article" date="2015" name="Fish Shellfish Immunol.">
        <title>Early steps in the European eel (Anguilla anguilla)-Vibrio vulnificus interaction in the gills: Role of the RtxA13 toxin.</title>
        <authorList>
            <person name="Callol A."/>
            <person name="Pajuelo D."/>
            <person name="Ebbesson L."/>
            <person name="Teles M."/>
            <person name="MacKenzie S."/>
            <person name="Amaro C."/>
        </authorList>
    </citation>
    <scope>NUCLEOTIDE SEQUENCE</scope>
</reference>
<organism evidence="1">
    <name type="scientific">Anguilla anguilla</name>
    <name type="common">European freshwater eel</name>
    <name type="synonym">Muraena anguilla</name>
    <dbReference type="NCBI Taxonomy" id="7936"/>
    <lineage>
        <taxon>Eukaryota</taxon>
        <taxon>Metazoa</taxon>
        <taxon>Chordata</taxon>
        <taxon>Craniata</taxon>
        <taxon>Vertebrata</taxon>
        <taxon>Euteleostomi</taxon>
        <taxon>Actinopterygii</taxon>
        <taxon>Neopterygii</taxon>
        <taxon>Teleostei</taxon>
        <taxon>Anguilliformes</taxon>
        <taxon>Anguillidae</taxon>
        <taxon>Anguilla</taxon>
    </lineage>
</organism>
<dbReference type="EMBL" id="GBXM01019134">
    <property type="protein sequence ID" value="JAH89443.1"/>
    <property type="molecule type" value="Transcribed_RNA"/>
</dbReference>
<dbReference type="AlphaFoldDB" id="A0A0E9WIX7"/>
<proteinExistence type="predicted"/>
<reference evidence="1" key="1">
    <citation type="submission" date="2014-11" db="EMBL/GenBank/DDBJ databases">
        <authorList>
            <person name="Amaro Gonzalez C."/>
        </authorList>
    </citation>
    <scope>NUCLEOTIDE SEQUENCE</scope>
</reference>
<sequence>MYVCCYYVCVLSVDFTSQKKVDDGWINFPSNRNSFSLKRICGAGVTVTILWECAQARVAATWEYKCHTFIVIDRCFLLCQRIPSPDPIMWLPLLPNLTKCKLSVLSMFVPPPSQFPHF</sequence>
<protein>
    <submittedName>
        <fullName evidence="1">Uncharacterized protein</fullName>
    </submittedName>
</protein>
<name>A0A0E9WIX7_ANGAN</name>